<gene>
    <name evidence="3" type="ORF">D5R97_02995</name>
</gene>
<comment type="caution">
    <text evidence="3">The sequence shown here is derived from an EMBL/GenBank/DDBJ whole genome shotgun (WGS) entry which is preliminary data.</text>
</comment>
<dbReference type="Proteomes" id="UP000285138">
    <property type="component" value="Unassembled WGS sequence"/>
</dbReference>
<dbReference type="EMBL" id="QZAA01000080">
    <property type="protein sequence ID" value="RQD77168.1"/>
    <property type="molecule type" value="Genomic_DNA"/>
</dbReference>
<dbReference type="PROSITE" id="PS51257">
    <property type="entry name" value="PROKAR_LIPOPROTEIN"/>
    <property type="match status" value="1"/>
</dbReference>
<evidence type="ECO:0000256" key="1">
    <source>
        <dbReference type="SAM" id="MobiDB-lite"/>
    </source>
</evidence>
<feature type="region of interest" description="Disordered" evidence="1">
    <location>
        <begin position="178"/>
        <end position="204"/>
    </location>
</feature>
<name>A0A424YGN7_9FIRM</name>
<evidence type="ECO:0008006" key="5">
    <source>
        <dbReference type="Google" id="ProtNLM"/>
    </source>
</evidence>
<dbReference type="AlphaFoldDB" id="A0A424YGN7"/>
<reference evidence="3 4" key="1">
    <citation type="submission" date="2018-08" db="EMBL/GenBank/DDBJ databases">
        <title>The metabolism and importance of syntrophic acetate oxidation coupled to methane or sulfide production in haloalkaline environments.</title>
        <authorList>
            <person name="Timmers P.H.A."/>
            <person name="Vavourakis C.D."/>
            <person name="Sorokin D.Y."/>
            <person name="Sinninghe Damste J.S."/>
            <person name="Muyzer G."/>
            <person name="Stams A.J.M."/>
            <person name="Plugge C.M."/>
        </authorList>
    </citation>
    <scope>NUCLEOTIDE SEQUENCE [LARGE SCALE GENOMIC DNA]</scope>
    <source>
        <strain evidence="3">MSAO_Bac1</strain>
    </source>
</reference>
<evidence type="ECO:0000313" key="3">
    <source>
        <dbReference type="EMBL" id="RQD77168.1"/>
    </source>
</evidence>
<organism evidence="3 4">
    <name type="scientific">Candidatus Syntrophonatronum acetioxidans</name>
    <dbReference type="NCBI Taxonomy" id="1795816"/>
    <lineage>
        <taxon>Bacteria</taxon>
        <taxon>Bacillati</taxon>
        <taxon>Bacillota</taxon>
        <taxon>Clostridia</taxon>
        <taxon>Eubacteriales</taxon>
        <taxon>Syntrophomonadaceae</taxon>
        <taxon>Candidatus Syntrophonatronum</taxon>
    </lineage>
</organism>
<proteinExistence type="predicted"/>
<feature type="signal peptide" evidence="2">
    <location>
        <begin position="1"/>
        <end position="27"/>
    </location>
</feature>
<evidence type="ECO:0000313" key="4">
    <source>
        <dbReference type="Proteomes" id="UP000285138"/>
    </source>
</evidence>
<sequence>MKRKSLILLAVLMIGLLVIGGCGQEAAAPVEDDHEEQEDAQEEEYECDLDHDELPFEWSGEYNFTEGTYTMEFMESHDPSCAVAFVMKEGNVEEIHYHAHHIMEAHMDKVEPTGTFNAYPDYGYILELSPEGTSFDFEIQEPGDYIVFFEHFPHEFDLRIMDNDGNEIEAQNPVEYVDDHHHDHDHDHEECGHDHDHHDCDHDH</sequence>
<feature type="chain" id="PRO_5019052105" description="Copper chaperone PCu(A)C" evidence="2">
    <location>
        <begin position="28"/>
        <end position="204"/>
    </location>
</feature>
<protein>
    <recommendedName>
        <fullName evidence="5">Copper chaperone PCu(A)C</fullName>
    </recommendedName>
</protein>
<evidence type="ECO:0000256" key="2">
    <source>
        <dbReference type="SAM" id="SignalP"/>
    </source>
</evidence>
<accession>A0A424YGN7</accession>
<keyword evidence="2" id="KW-0732">Signal</keyword>